<evidence type="ECO:0000313" key="2">
    <source>
        <dbReference type="EMBL" id="CAF1256069.1"/>
    </source>
</evidence>
<dbReference type="Proteomes" id="UP000663860">
    <property type="component" value="Unassembled WGS sequence"/>
</dbReference>
<feature type="region of interest" description="Disordered" evidence="1">
    <location>
        <begin position="126"/>
        <end position="149"/>
    </location>
</feature>
<dbReference type="AlphaFoldDB" id="A0A815AL84"/>
<accession>A0A815AL84</accession>
<feature type="compositionally biased region" description="Polar residues" evidence="1">
    <location>
        <begin position="54"/>
        <end position="70"/>
    </location>
</feature>
<evidence type="ECO:0000256" key="1">
    <source>
        <dbReference type="SAM" id="MobiDB-lite"/>
    </source>
</evidence>
<organism evidence="2 3">
    <name type="scientific">Adineta steineri</name>
    <dbReference type="NCBI Taxonomy" id="433720"/>
    <lineage>
        <taxon>Eukaryota</taxon>
        <taxon>Metazoa</taxon>
        <taxon>Spiralia</taxon>
        <taxon>Gnathifera</taxon>
        <taxon>Rotifera</taxon>
        <taxon>Eurotatoria</taxon>
        <taxon>Bdelloidea</taxon>
        <taxon>Adinetida</taxon>
        <taxon>Adinetidae</taxon>
        <taxon>Adineta</taxon>
    </lineage>
</organism>
<sequence>MLALRRVSTIYQYTHPLSSCQYRFRSKKSTNDDESKPNSTHFNEELLNFERKNINTPKNTFKNKRNLTNDNKLDKKQSITSKTLLSNDDSNQTDDLLQSLNVQNVNRRKNYVEELQRLSSSNKLNLAKPFNVTEKKQRRDGEQNAQKQK</sequence>
<name>A0A815AL84_9BILA</name>
<comment type="caution">
    <text evidence="2">The sequence shown here is derived from an EMBL/GenBank/DDBJ whole genome shotgun (WGS) entry which is preliminary data.</text>
</comment>
<gene>
    <name evidence="2" type="ORF">IZO911_LOCUS31618</name>
</gene>
<feature type="compositionally biased region" description="Basic and acidic residues" evidence="1">
    <location>
        <begin position="133"/>
        <end position="142"/>
    </location>
</feature>
<proteinExistence type="predicted"/>
<protein>
    <submittedName>
        <fullName evidence="2">Uncharacterized protein</fullName>
    </submittedName>
</protein>
<dbReference type="EMBL" id="CAJNOE010000525">
    <property type="protein sequence ID" value="CAF1256069.1"/>
    <property type="molecule type" value="Genomic_DNA"/>
</dbReference>
<evidence type="ECO:0000313" key="3">
    <source>
        <dbReference type="Proteomes" id="UP000663860"/>
    </source>
</evidence>
<feature type="region of interest" description="Disordered" evidence="1">
    <location>
        <begin position="47"/>
        <end position="74"/>
    </location>
</feature>
<reference evidence="2" key="1">
    <citation type="submission" date="2021-02" db="EMBL/GenBank/DDBJ databases">
        <authorList>
            <person name="Nowell W R."/>
        </authorList>
    </citation>
    <scope>NUCLEOTIDE SEQUENCE</scope>
</reference>